<dbReference type="SUPFAM" id="SSF51735">
    <property type="entry name" value="NAD(P)-binding Rossmann-fold domains"/>
    <property type="match status" value="1"/>
</dbReference>
<dbReference type="PANTHER" id="PTHR45458:SF1">
    <property type="entry name" value="SHORT CHAIN DEHYDROGENASE"/>
    <property type="match status" value="1"/>
</dbReference>
<dbReference type="InterPro" id="IPR002347">
    <property type="entry name" value="SDR_fam"/>
</dbReference>
<dbReference type="Pfam" id="PF13561">
    <property type="entry name" value="adh_short_C2"/>
    <property type="match status" value="1"/>
</dbReference>
<dbReference type="PANTHER" id="PTHR45458">
    <property type="entry name" value="SHORT-CHAIN DEHYDROGENASE/REDUCTASE SDR"/>
    <property type="match status" value="1"/>
</dbReference>
<dbReference type="PRINTS" id="PR00081">
    <property type="entry name" value="GDHRDH"/>
</dbReference>
<dbReference type="InterPro" id="IPR036291">
    <property type="entry name" value="NAD(P)-bd_dom_sf"/>
</dbReference>
<dbReference type="Gene3D" id="3.40.50.720">
    <property type="entry name" value="NAD(P)-binding Rossmann-like Domain"/>
    <property type="match status" value="1"/>
</dbReference>
<name>A0A1V6SD16_9EURO</name>
<dbReference type="Proteomes" id="UP000191518">
    <property type="component" value="Unassembled WGS sequence"/>
</dbReference>
<evidence type="ECO:0000313" key="2">
    <source>
        <dbReference type="Proteomes" id="UP000191518"/>
    </source>
</evidence>
<keyword evidence="2" id="KW-1185">Reference proteome</keyword>
<accession>A0A1V6SD16</accession>
<dbReference type="AlphaFoldDB" id="A0A1V6SD16"/>
<sequence>MASYLGVARSFDLEIVRTLGQNSANDEYSTETMEVNVEVVYNVTLAFLPLLREGNRKMILSMSSITGSLAHEERFMIVPHHAYKISKAALNSITKLHALDLSDEGFTFCAVSPGWLRVDQAGPYANLNAEICAKAVLDLLERYREALNGKFLNIYVPGWEEIKGLHKYDGLTLNGKWETDVAYMEHLGIMRHSPPPGESSTGSCT</sequence>
<dbReference type="InterPro" id="IPR052184">
    <property type="entry name" value="SDR_enzymes"/>
</dbReference>
<comment type="caution">
    <text evidence="1">The sequence shown here is derived from an EMBL/GenBank/DDBJ whole genome shotgun (WGS) entry which is preliminary data.</text>
</comment>
<organism evidence="1 2">
    <name type="scientific">Penicillium vulpinum</name>
    <dbReference type="NCBI Taxonomy" id="29845"/>
    <lineage>
        <taxon>Eukaryota</taxon>
        <taxon>Fungi</taxon>
        <taxon>Dikarya</taxon>
        <taxon>Ascomycota</taxon>
        <taxon>Pezizomycotina</taxon>
        <taxon>Eurotiomycetes</taxon>
        <taxon>Eurotiomycetidae</taxon>
        <taxon>Eurotiales</taxon>
        <taxon>Aspergillaceae</taxon>
        <taxon>Penicillium</taxon>
    </lineage>
</organism>
<dbReference type="OrthoDB" id="7289984at2759"/>
<dbReference type="GO" id="GO:0016616">
    <property type="term" value="F:oxidoreductase activity, acting on the CH-OH group of donors, NAD or NADP as acceptor"/>
    <property type="evidence" value="ECO:0007669"/>
    <property type="project" value="TreeGrafter"/>
</dbReference>
<evidence type="ECO:0008006" key="3">
    <source>
        <dbReference type="Google" id="ProtNLM"/>
    </source>
</evidence>
<protein>
    <recommendedName>
        <fullName evidence="3">NAD-dependent epimerase/dehydratase domain-containing protein</fullName>
    </recommendedName>
</protein>
<reference evidence="2" key="1">
    <citation type="journal article" date="2017" name="Nat. Microbiol.">
        <title>Global analysis of biosynthetic gene clusters reveals vast potential of secondary metabolite production in Penicillium species.</title>
        <authorList>
            <person name="Nielsen J.C."/>
            <person name="Grijseels S."/>
            <person name="Prigent S."/>
            <person name="Ji B."/>
            <person name="Dainat J."/>
            <person name="Nielsen K.F."/>
            <person name="Frisvad J.C."/>
            <person name="Workman M."/>
            <person name="Nielsen J."/>
        </authorList>
    </citation>
    <scope>NUCLEOTIDE SEQUENCE [LARGE SCALE GENOMIC DNA]</scope>
    <source>
        <strain evidence="2">IBT 29486</strain>
    </source>
</reference>
<gene>
    <name evidence="1" type="ORF">PENVUL_c002G06582</name>
</gene>
<evidence type="ECO:0000313" key="1">
    <source>
        <dbReference type="EMBL" id="OQE11808.1"/>
    </source>
</evidence>
<proteinExistence type="predicted"/>
<dbReference type="EMBL" id="MDYP01000002">
    <property type="protein sequence ID" value="OQE11808.1"/>
    <property type="molecule type" value="Genomic_DNA"/>
</dbReference>